<keyword evidence="3" id="KW-1185">Reference proteome</keyword>
<protein>
    <submittedName>
        <fullName evidence="2">Uncharacterized protein</fullName>
    </submittedName>
</protein>
<keyword evidence="1" id="KW-0812">Transmembrane</keyword>
<dbReference type="Proteomes" id="UP000255326">
    <property type="component" value="Unassembled WGS sequence"/>
</dbReference>
<evidence type="ECO:0000256" key="1">
    <source>
        <dbReference type="SAM" id="Phobius"/>
    </source>
</evidence>
<dbReference type="AlphaFoldDB" id="A0A370GAW1"/>
<comment type="caution">
    <text evidence="2">The sequence shown here is derived from an EMBL/GenBank/DDBJ whole genome shotgun (WGS) entry which is preliminary data.</text>
</comment>
<accession>A0A370GAW1</accession>
<evidence type="ECO:0000313" key="2">
    <source>
        <dbReference type="EMBL" id="RDI39133.1"/>
    </source>
</evidence>
<dbReference type="RefSeq" id="WP_114746745.1">
    <property type="nucleotide sequence ID" value="NZ_QQAY01000015.1"/>
</dbReference>
<organism evidence="2 3">
    <name type="scientific">Falsibacillus pallidus</name>
    <dbReference type="NCBI Taxonomy" id="493781"/>
    <lineage>
        <taxon>Bacteria</taxon>
        <taxon>Bacillati</taxon>
        <taxon>Bacillota</taxon>
        <taxon>Bacilli</taxon>
        <taxon>Bacillales</taxon>
        <taxon>Bacillaceae</taxon>
        <taxon>Falsibacillus</taxon>
    </lineage>
</organism>
<proteinExistence type="predicted"/>
<sequence length="74" mass="8416">MKVFLKVLLIFIFAFAGWFLNSFTIDQFDRIGNLTMHGAGLVCVFFAMFTALNLFDKENSSGMIEGEKKKRGIE</sequence>
<evidence type="ECO:0000313" key="3">
    <source>
        <dbReference type="Proteomes" id="UP000255326"/>
    </source>
</evidence>
<keyword evidence="1" id="KW-1133">Transmembrane helix</keyword>
<name>A0A370GAW1_9BACI</name>
<reference evidence="2 3" key="1">
    <citation type="submission" date="2018-07" db="EMBL/GenBank/DDBJ databases">
        <title>Genomic Encyclopedia of Type Strains, Phase IV (KMG-IV): sequencing the most valuable type-strain genomes for metagenomic binning, comparative biology and taxonomic classification.</title>
        <authorList>
            <person name="Goeker M."/>
        </authorList>
    </citation>
    <scope>NUCLEOTIDE SEQUENCE [LARGE SCALE GENOMIC DNA]</scope>
    <source>
        <strain evidence="2 3">DSM 25281</strain>
    </source>
</reference>
<feature type="transmembrane region" description="Helical" evidence="1">
    <location>
        <begin position="34"/>
        <end position="55"/>
    </location>
</feature>
<keyword evidence="1" id="KW-0472">Membrane</keyword>
<dbReference type="EMBL" id="QQAY01000015">
    <property type="protein sequence ID" value="RDI39133.1"/>
    <property type="molecule type" value="Genomic_DNA"/>
</dbReference>
<gene>
    <name evidence="2" type="ORF">DFR59_11540</name>
</gene>